<evidence type="ECO:0000256" key="2">
    <source>
        <dbReference type="ARBA" id="ARBA00022763"/>
    </source>
</evidence>
<reference evidence="11" key="1">
    <citation type="submission" date="2020-04" db="EMBL/GenBank/DDBJ databases">
        <authorList>
            <person name="Zhang T."/>
        </authorList>
    </citation>
    <scope>NUCLEOTIDE SEQUENCE</scope>
    <source>
        <strain evidence="11">HKST-UBA02</strain>
    </source>
</reference>
<organism evidence="11 12">
    <name type="scientific">Eiseniibacteriota bacterium</name>
    <dbReference type="NCBI Taxonomy" id="2212470"/>
    <lineage>
        <taxon>Bacteria</taxon>
        <taxon>Candidatus Eiseniibacteriota</taxon>
    </lineage>
</organism>
<reference evidence="11" key="2">
    <citation type="journal article" date="2021" name="Microbiome">
        <title>Successional dynamics and alternative stable states in a saline activated sludge microbial community over 9 years.</title>
        <authorList>
            <person name="Wang Y."/>
            <person name="Ye J."/>
            <person name="Ju F."/>
            <person name="Liu L."/>
            <person name="Boyd J.A."/>
            <person name="Deng Y."/>
            <person name="Parks D.H."/>
            <person name="Jiang X."/>
            <person name="Yin X."/>
            <person name="Woodcroft B.J."/>
            <person name="Tyson G.W."/>
            <person name="Hugenholtz P."/>
            <person name="Polz M.F."/>
            <person name="Zhang T."/>
        </authorList>
    </citation>
    <scope>NUCLEOTIDE SEQUENCE</scope>
    <source>
        <strain evidence="11">HKST-UBA02</strain>
    </source>
</reference>
<dbReference type="GO" id="GO:0009432">
    <property type="term" value="P:SOS response"/>
    <property type="evidence" value="ECO:0007669"/>
    <property type="project" value="UniProtKB-UniRule"/>
</dbReference>
<sequence length="748" mass="82538">MPPRRRKKDWLPIPANRTDLPDLDPDRGREPRVSEPSADQGGTPNSAPRASEKPGKGPRGTGENLGQGQSESPVGDTNPGADASSAAGTDWKTAIETKLGLLPKQPGVYIFRDGRGRVIYVGKAKVLANRVRNYFRGPAPDDNRLRALRRTIRTLDYIALATEMEALILESHLIKQYHPRFNIQLKDDKKYPYLKVTPHAFPALFLTRQVVNDGSRYFGPFIRVKDFRKTLRVLRKVFQLRNCTDQRLARGGRECLQFFIGNCSAPCTQRVDQTGYAGQVGPLVDFLSGKGEEVLASLRGRMHAAASEHKFEEAARLRDGIQTLDLLMREQRMTPPLATDADVIGMAMRGNHACAVFLHVRESKVLGKTHRILKQVEGRTESEALRALLLSLFLHSPSVPGRVITRVEPEDRAELEVVLGEQAGHRVHIETRTRGELGDLLAAAAENAHLLLEEEELIQAQKKARVNRAVYELQSVLDLPNPPYQIEGFDISNTQGAFPVASVVCFRDGKPWKGGYRRIKMDSIEGPDDFAMMEAAVRRRLQRVEARGEVPPDLILIDGGIGQVGRARRVLEEMGFSRIPLVGLAKKEEEIVLPQGGQPIRLPRSSQALQLLQRVRDEAHRFAVTYHRKRRTGGQRSSKLDSVPGIGPVRRRQLLRTFGSVRGILAAGEGRVAETPGIGEKVARALFENLAGAPSAALRPEPRDRDSGLGGAIESPSPSGSVPSAGTREGAGEGTESDRDTKSEEGRR</sequence>
<keyword evidence="1 6" id="KW-0963">Cytoplasm</keyword>
<dbReference type="PROSITE" id="PS50151">
    <property type="entry name" value="UVR"/>
    <property type="match status" value="1"/>
</dbReference>
<name>A0A956SFG0_UNCEI</name>
<dbReference type="AlphaFoldDB" id="A0A956SFG0"/>
<gene>
    <name evidence="6 11" type="primary">uvrC</name>
    <name evidence="11" type="ORF">KDA27_10695</name>
</gene>
<feature type="domain" description="GIY-YIG" evidence="9">
    <location>
        <begin position="104"/>
        <end position="183"/>
    </location>
</feature>
<dbReference type="SUPFAM" id="SSF46600">
    <property type="entry name" value="C-terminal UvrC-binding domain of UvrB"/>
    <property type="match status" value="1"/>
</dbReference>
<evidence type="ECO:0000256" key="7">
    <source>
        <dbReference type="SAM" id="MobiDB-lite"/>
    </source>
</evidence>
<comment type="subunit">
    <text evidence="6">Interacts with UvrB in an incision complex.</text>
</comment>
<feature type="region of interest" description="Disordered" evidence="7">
    <location>
        <begin position="695"/>
        <end position="748"/>
    </location>
</feature>
<dbReference type="PANTHER" id="PTHR30562">
    <property type="entry name" value="UVRC/OXIDOREDUCTASE"/>
    <property type="match status" value="1"/>
</dbReference>
<dbReference type="GO" id="GO:0003677">
    <property type="term" value="F:DNA binding"/>
    <property type="evidence" value="ECO:0007669"/>
    <property type="project" value="UniProtKB-UniRule"/>
</dbReference>
<feature type="compositionally biased region" description="Basic and acidic residues" evidence="7">
    <location>
        <begin position="24"/>
        <end position="33"/>
    </location>
</feature>
<accession>A0A956SFG0</accession>
<evidence type="ECO:0000256" key="3">
    <source>
        <dbReference type="ARBA" id="ARBA00022769"/>
    </source>
</evidence>
<evidence type="ECO:0000256" key="4">
    <source>
        <dbReference type="ARBA" id="ARBA00022881"/>
    </source>
</evidence>
<dbReference type="InterPro" id="IPR004791">
    <property type="entry name" value="UvrC"/>
</dbReference>
<dbReference type="PANTHER" id="PTHR30562:SF1">
    <property type="entry name" value="UVRABC SYSTEM PROTEIN C"/>
    <property type="match status" value="1"/>
</dbReference>
<dbReference type="Gene3D" id="4.10.860.10">
    <property type="entry name" value="UVR domain"/>
    <property type="match status" value="1"/>
</dbReference>
<dbReference type="Pfam" id="PF14520">
    <property type="entry name" value="HHH_5"/>
    <property type="match status" value="1"/>
</dbReference>
<dbReference type="GO" id="GO:0006289">
    <property type="term" value="P:nucleotide-excision repair"/>
    <property type="evidence" value="ECO:0007669"/>
    <property type="project" value="UniProtKB-UniRule"/>
</dbReference>
<dbReference type="SUPFAM" id="SSF47781">
    <property type="entry name" value="RuvA domain 2-like"/>
    <property type="match status" value="1"/>
</dbReference>
<dbReference type="InterPro" id="IPR010994">
    <property type="entry name" value="RuvA_2-like"/>
</dbReference>
<dbReference type="Pfam" id="PF02151">
    <property type="entry name" value="UVR"/>
    <property type="match status" value="1"/>
</dbReference>
<keyword evidence="11" id="KW-0378">Hydrolase</keyword>
<dbReference type="GO" id="GO:0005737">
    <property type="term" value="C:cytoplasm"/>
    <property type="evidence" value="ECO:0007669"/>
    <property type="project" value="UniProtKB-SubCell"/>
</dbReference>
<feature type="compositionally biased region" description="Basic and acidic residues" evidence="7">
    <location>
        <begin position="736"/>
        <end position="748"/>
    </location>
</feature>
<dbReference type="EMBL" id="JAGQHS010000047">
    <property type="protein sequence ID" value="MCA9756263.1"/>
    <property type="molecule type" value="Genomic_DNA"/>
</dbReference>
<feature type="domain" description="UvrC family homology region profile" evidence="10">
    <location>
        <begin position="343"/>
        <end position="571"/>
    </location>
</feature>
<feature type="region of interest" description="Disordered" evidence="7">
    <location>
        <begin position="1"/>
        <end position="87"/>
    </location>
</feature>
<keyword evidence="6" id="KW-0742">SOS response</keyword>
<evidence type="ECO:0000259" key="10">
    <source>
        <dbReference type="PROSITE" id="PS50165"/>
    </source>
</evidence>
<dbReference type="SMART" id="SM00278">
    <property type="entry name" value="HhH1"/>
    <property type="match status" value="2"/>
</dbReference>
<keyword evidence="3 6" id="KW-0228">DNA excision</keyword>
<evidence type="ECO:0000256" key="5">
    <source>
        <dbReference type="ARBA" id="ARBA00023204"/>
    </source>
</evidence>
<dbReference type="InterPro" id="IPR000305">
    <property type="entry name" value="GIY-YIG_endonuc"/>
</dbReference>
<dbReference type="NCBIfam" id="NF001824">
    <property type="entry name" value="PRK00558.1-5"/>
    <property type="match status" value="1"/>
</dbReference>
<comment type="function">
    <text evidence="6">The UvrABC repair system catalyzes the recognition and processing of DNA lesions. UvrC both incises the 5' and 3' sides of the lesion. The N-terminal half is responsible for the 3' incision and the C-terminal half is responsible for the 5' incision.</text>
</comment>
<dbReference type="SUPFAM" id="SSF82771">
    <property type="entry name" value="GIY-YIG endonuclease"/>
    <property type="match status" value="1"/>
</dbReference>
<protein>
    <recommendedName>
        <fullName evidence="6">UvrABC system protein C</fullName>
        <shortName evidence="6">Protein UvrC</shortName>
    </recommendedName>
    <alternativeName>
        <fullName evidence="6">Excinuclease ABC subunit C</fullName>
    </alternativeName>
</protein>
<dbReference type="NCBIfam" id="TIGR00194">
    <property type="entry name" value="uvrC"/>
    <property type="match status" value="1"/>
</dbReference>
<dbReference type="Pfam" id="PF01541">
    <property type="entry name" value="GIY-YIG"/>
    <property type="match status" value="1"/>
</dbReference>
<dbReference type="SMART" id="SM00465">
    <property type="entry name" value="GIYc"/>
    <property type="match status" value="1"/>
</dbReference>
<dbReference type="FunFam" id="3.40.1440.10:FF:000001">
    <property type="entry name" value="UvrABC system protein C"/>
    <property type="match status" value="1"/>
</dbReference>
<evidence type="ECO:0000313" key="11">
    <source>
        <dbReference type="EMBL" id="MCA9756263.1"/>
    </source>
</evidence>
<dbReference type="PROSITE" id="PS50164">
    <property type="entry name" value="GIY_YIG"/>
    <property type="match status" value="1"/>
</dbReference>
<dbReference type="InterPro" id="IPR001162">
    <property type="entry name" value="UvrC_RNase_H_dom"/>
</dbReference>
<evidence type="ECO:0000313" key="12">
    <source>
        <dbReference type="Proteomes" id="UP000739538"/>
    </source>
</evidence>
<dbReference type="CDD" id="cd10434">
    <property type="entry name" value="GIY-YIG_UvrC_Cho"/>
    <property type="match status" value="1"/>
</dbReference>
<dbReference type="Pfam" id="PF22920">
    <property type="entry name" value="UvrC_RNaseH"/>
    <property type="match status" value="1"/>
</dbReference>
<evidence type="ECO:0000259" key="8">
    <source>
        <dbReference type="PROSITE" id="PS50151"/>
    </source>
</evidence>
<keyword evidence="5 6" id="KW-0234">DNA repair</keyword>
<dbReference type="InterPro" id="IPR001943">
    <property type="entry name" value="UVR_dom"/>
</dbReference>
<comment type="subcellular location">
    <subcellularLocation>
        <location evidence="6">Cytoplasm</location>
    </subcellularLocation>
</comment>
<dbReference type="Gene3D" id="3.30.420.340">
    <property type="entry name" value="UvrC, RNAse H endonuclease domain"/>
    <property type="match status" value="1"/>
</dbReference>
<keyword evidence="4 6" id="KW-0267">Excision nuclease</keyword>
<feature type="compositionally biased region" description="Low complexity" evidence="7">
    <location>
        <begin position="715"/>
        <end position="728"/>
    </location>
</feature>
<dbReference type="Gene3D" id="1.10.150.20">
    <property type="entry name" value="5' to 3' exonuclease, C-terminal subdomain"/>
    <property type="match status" value="1"/>
</dbReference>
<dbReference type="InterPro" id="IPR003583">
    <property type="entry name" value="Hlx-hairpin-Hlx_DNA-bd_motif"/>
</dbReference>
<evidence type="ECO:0000259" key="9">
    <source>
        <dbReference type="PROSITE" id="PS50164"/>
    </source>
</evidence>
<dbReference type="GO" id="GO:0009380">
    <property type="term" value="C:excinuclease repair complex"/>
    <property type="evidence" value="ECO:0007669"/>
    <property type="project" value="InterPro"/>
</dbReference>
<dbReference type="InterPro" id="IPR036876">
    <property type="entry name" value="UVR_dom_sf"/>
</dbReference>
<dbReference type="InterPro" id="IPR038476">
    <property type="entry name" value="UvrC_RNase_H_dom_sf"/>
</dbReference>
<dbReference type="Pfam" id="PF08459">
    <property type="entry name" value="UvrC_RNaseH_dom"/>
    <property type="match status" value="1"/>
</dbReference>
<keyword evidence="2 6" id="KW-0227">DNA damage</keyword>
<comment type="similarity">
    <text evidence="6">Belongs to the UvrC family.</text>
</comment>
<feature type="domain" description="UVR" evidence="8">
    <location>
        <begin position="292"/>
        <end position="327"/>
    </location>
</feature>
<dbReference type="InterPro" id="IPR035901">
    <property type="entry name" value="GIY-YIG_endonuc_sf"/>
</dbReference>
<dbReference type="InterPro" id="IPR047296">
    <property type="entry name" value="GIY-YIG_UvrC_Cho"/>
</dbReference>
<evidence type="ECO:0000256" key="1">
    <source>
        <dbReference type="ARBA" id="ARBA00022490"/>
    </source>
</evidence>
<evidence type="ECO:0000256" key="6">
    <source>
        <dbReference type="HAMAP-Rule" id="MF_00203"/>
    </source>
</evidence>
<dbReference type="Proteomes" id="UP000739538">
    <property type="component" value="Unassembled WGS sequence"/>
</dbReference>
<dbReference type="GO" id="GO:0009381">
    <property type="term" value="F:excinuclease ABC activity"/>
    <property type="evidence" value="ECO:0007669"/>
    <property type="project" value="UniProtKB-UniRule"/>
</dbReference>
<dbReference type="InterPro" id="IPR050066">
    <property type="entry name" value="UvrABC_protein_C"/>
</dbReference>
<comment type="caution">
    <text evidence="11">The sequence shown here is derived from an EMBL/GenBank/DDBJ whole genome shotgun (WGS) entry which is preliminary data.</text>
</comment>
<dbReference type="Gene3D" id="3.40.1440.10">
    <property type="entry name" value="GIY-YIG endonuclease"/>
    <property type="match status" value="1"/>
</dbReference>
<dbReference type="HAMAP" id="MF_00203">
    <property type="entry name" value="UvrC"/>
    <property type="match status" value="1"/>
</dbReference>
<proteinExistence type="inferred from homology"/>
<dbReference type="PROSITE" id="PS50165">
    <property type="entry name" value="UVRC"/>
    <property type="match status" value="1"/>
</dbReference>